<keyword evidence="6 12" id="KW-0698">rRNA processing</keyword>
<dbReference type="NCBIfam" id="NF008696">
    <property type="entry name" value="PRK11713.3-5"/>
    <property type="match status" value="1"/>
</dbReference>
<evidence type="ECO:0000313" key="15">
    <source>
        <dbReference type="EMBL" id="KAB7739854.1"/>
    </source>
</evidence>
<sequence>MRNDEDDDSPAHCGTGKTRLYVDAPMAAGGDVQLDKDQSHYLVNVLRMGQGEHVLIFNGHDGEWAAEIAEASKKAALLRVIERTRAHQPLPDIWLLFAPVKRARLDFIAQKATEMGAAMIQPVITRRTIVSRVKDQRLQANVVEAAEQCGLVALPEVREAEKLDALLDRWSEREGPRRILFCDEAAEPGGSKVALERLAAEGGKGKPYALLIGPEGGFDAEERARLHARKDTVAISLGPRILRADTAAIAALAAVQMILGDW</sequence>
<keyword evidence="7 12" id="KW-0489">Methyltransferase</keyword>
<keyword evidence="16" id="KW-1185">Reference proteome</keyword>
<dbReference type="Gene3D" id="2.40.240.20">
    <property type="entry name" value="Hypothetical PUA domain-like, domain 1"/>
    <property type="match status" value="1"/>
</dbReference>
<dbReference type="SUPFAM" id="SSF88697">
    <property type="entry name" value="PUA domain-like"/>
    <property type="match status" value="1"/>
</dbReference>
<evidence type="ECO:0000313" key="16">
    <source>
        <dbReference type="Proteomes" id="UP000468901"/>
    </source>
</evidence>
<dbReference type="NCBIfam" id="TIGR00046">
    <property type="entry name" value="RsmE family RNA methyltransferase"/>
    <property type="match status" value="1"/>
</dbReference>
<comment type="catalytic activity">
    <reaction evidence="11 12">
        <text>uridine(1498) in 16S rRNA + S-adenosyl-L-methionine = N(3)-methyluridine(1498) in 16S rRNA + S-adenosyl-L-homocysteine + H(+)</text>
        <dbReference type="Rhea" id="RHEA:42920"/>
        <dbReference type="Rhea" id="RHEA-COMP:10283"/>
        <dbReference type="Rhea" id="RHEA-COMP:10284"/>
        <dbReference type="ChEBI" id="CHEBI:15378"/>
        <dbReference type="ChEBI" id="CHEBI:57856"/>
        <dbReference type="ChEBI" id="CHEBI:59789"/>
        <dbReference type="ChEBI" id="CHEBI:65315"/>
        <dbReference type="ChEBI" id="CHEBI:74502"/>
        <dbReference type="EC" id="2.1.1.193"/>
    </reaction>
</comment>
<evidence type="ECO:0000256" key="6">
    <source>
        <dbReference type="ARBA" id="ARBA00022552"/>
    </source>
</evidence>
<dbReference type="EC" id="2.1.1.193" evidence="3 12"/>
<comment type="subcellular location">
    <subcellularLocation>
        <location evidence="1 12">Cytoplasm</location>
    </subcellularLocation>
</comment>
<comment type="similarity">
    <text evidence="2 12">Belongs to the RNA methyltransferase RsmE family.</text>
</comment>
<evidence type="ECO:0000256" key="4">
    <source>
        <dbReference type="ARBA" id="ARBA00013673"/>
    </source>
</evidence>
<comment type="caution">
    <text evidence="15">The sequence shown here is derived from an EMBL/GenBank/DDBJ whole genome shotgun (WGS) entry which is preliminary data.</text>
</comment>
<dbReference type="PIRSF" id="PIRSF015601">
    <property type="entry name" value="MTase_slr0722"/>
    <property type="match status" value="1"/>
</dbReference>
<evidence type="ECO:0000256" key="8">
    <source>
        <dbReference type="ARBA" id="ARBA00022679"/>
    </source>
</evidence>
<dbReference type="PANTHER" id="PTHR30027:SF3">
    <property type="entry name" value="16S RRNA (URACIL(1498)-N(3))-METHYLTRANSFERASE"/>
    <property type="match status" value="1"/>
</dbReference>
<evidence type="ECO:0000259" key="14">
    <source>
        <dbReference type="Pfam" id="PF20260"/>
    </source>
</evidence>
<dbReference type="GO" id="GO:0005737">
    <property type="term" value="C:cytoplasm"/>
    <property type="evidence" value="ECO:0007669"/>
    <property type="project" value="UniProtKB-SubCell"/>
</dbReference>
<evidence type="ECO:0000259" key="13">
    <source>
        <dbReference type="Pfam" id="PF04452"/>
    </source>
</evidence>
<keyword evidence="5 12" id="KW-0963">Cytoplasm</keyword>
<evidence type="ECO:0000256" key="1">
    <source>
        <dbReference type="ARBA" id="ARBA00004496"/>
    </source>
</evidence>
<dbReference type="InterPro" id="IPR029026">
    <property type="entry name" value="tRNA_m1G_MTases_N"/>
</dbReference>
<dbReference type="InterPro" id="IPR046887">
    <property type="entry name" value="RsmE_PUA-like"/>
</dbReference>
<dbReference type="EMBL" id="WESC01000008">
    <property type="protein sequence ID" value="KAB7739854.1"/>
    <property type="molecule type" value="Genomic_DNA"/>
</dbReference>
<name>A0A6N6VGH1_9HYPH</name>
<protein>
    <recommendedName>
        <fullName evidence="4 12">Ribosomal RNA small subunit methyltransferase E</fullName>
        <ecNumber evidence="3 12">2.1.1.193</ecNumber>
    </recommendedName>
</protein>
<comment type="function">
    <text evidence="10 12">Specifically methylates the N3 position of the uracil ring of uridine 1498 (m3U1498) in 16S rRNA. Acts on the fully assembled 30S ribosomal subunit.</text>
</comment>
<feature type="domain" description="Ribosomal RNA small subunit methyltransferase E methyltransferase" evidence="13">
    <location>
        <begin position="89"/>
        <end position="256"/>
    </location>
</feature>
<dbReference type="CDD" id="cd18084">
    <property type="entry name" value="RsmE-like"/>
    <property type="match status" value="1"/>
</dbReference>
<evidence type="ECO:0000256" key="5">
    <source>
        <dbReference type="ARBA" id="ARBA00022490"/>
    </source>
</evidence>
<gene>
    <name evidence="15" type="ORF">F2P47_10090</name>
</gene>
<evidence type="ECO:0000256" key="7">
    <source>
        <dbReference type="ARBA" id="ARBA00022603"/>
    </source>
</evidence>
<dbReference type="Pfam" id="PF20260">
    <property type="entry name" value="PUA_4"/>
    <property type="match status" value="1"/>
</dbReference>
<evidence type="ECO:0000256" key="9">
    <source>
        <dbReference type="ARBA" id="ARBA00022691"/>
    </source>
</evidence>
<evidence type="ECO:0000256" key="11">
    <source>
        <dbReference type="ARBA" id="ARBA00047944"/>
    </source>
</evidence>
<accession>A0A6N6VGH1</accession>
<evidence type="ECO:0000256" key="12">
    <source>
        <dbReference type="PIRNR" id="PIRNR015601"/>
    </source>
</evidence>
<dbReference type="RefSeq" id="WP_152216235.1">
    <property type="nucleotide sequence ID" value="NZ_JBAQYD010000077.1"/>
</dbReference>
<dbReference type="InterPro" id="IPR015947">
    <property type="entry name" value="PUA-like_sf"/>
</dbReference>
<proteinExistence type="inferred from homology"/>
<reference evidence="15 16" key="1">
    <citation type="submission" date="2019-09" db="EMBL/GenBank/DDBJ databases">
        <title>Parvibaculum sedimenti sp. nov., isolated from sediment.</title>
        <authorList>
            <person name="Wang Y."/>
        </authorList>
    </citation>
    <scope>NUCLEOTIDE SEQUENCE [LARGE SCALE GENOMIC DNA]</scope>
    <source>
        <strain evidence="15 16">HXT-9</strain>
    </source>
</reference>
<evidence type="ECO:0000256" key="3">
    <source>
        <dbReference type="ARBA" id="ARBA00012328"/>
    </source>
</evidence>
<dbReference type="InterPro" id="IPR029028">
    <property type="entry name" value="Alpha/beta_knot_MTases"/>
</dbReference>
<dbReference type="GO" id="GO:0070042">
    <property type="term" value="F:rRNA (uridine-N3-)-methyltransferase activity"/>
    <property type="evidence" value="ECO:0007669"/>
    <property type="project" value="TreeGrafter"/>
</dbReference>
<evidence type="ECO:0000256" key="2">
    <source>
        <dbReference type="ARBA" id="ARBA00005528"/>
    </source>
</evidence>
<dbReference type="Pfam" id="PF04452">
    <property type="entry name" value="Methyltrans_RNA"/>
    <property type="match status" value="1"/>
</dbReference>
<keyword evidence="8 12" id="KW-0808">Transferase</keyword>
<dbReference type="Proteomes" id="UP000468901">
    <property type="component" value="Unassembled WGS sequence"/>
</dbReference>
<feature type="domain" description="Ribosomal RNA small subunit methyltransferase E PUA-like" evidence="14">
    <location>
        <begin position="34"/>
        <end position="80"/>
    </location>
</feature>
<keyword evidence="9 12" id="KW-0949">S-adenosyl-L-methionine</keyword>
<dbReference type="InterPro" id="IPR006700">
    <property type="entry name" value="RsmE"/>
</dbReference>
<organism evidence="15 16">
    <name type="scientific">Parvibaculum sedimenti</name>
    <dbReference type="NCBI Taxonomy" id="2608632"/>
    <lineage>
        <taxon>Bacteria</taxon>
        <taxon>Pseudomonadati</taxon>
        <taxon>Pseudomonadota</taxon>
        <taxon>Alphaproteobacteria</taxon>
        <taxon>Hyphomicrobiales</taxon>
        <taxon>Parvibaculaceae</taxon>
        <taxon>Parvibaculum</taxon>
    </lineage>
</organism>
<dbReference type="PANTHER" id="PTHR30027">
    <property type="entry name" value="RIBOSOMAL RNA SMALL SUBUNIT METHYLTRANSFERASE E"/>
    <property type="match status" value="1"/>
</dbReference>
<dbReference type="Gene3D" id="3.40.1280.10">
    <property type="match status" value="1"/>
</dbReference>
<dbReference type="InterPro" id="IPR046886">
    <property type="entry name" value="RsmE_MTase_dom"/>
</dbReference>
<evidence type="ECO:0000256" key="10">
    <source>
        <dbReference type="ARBA" id="ARBA00025699"/>
    </source>
</evidence>
<dbReference type="SUPFAM" id="SSF75217">
    <property type="entry name" value="alpha/beta knot"/>
    <property type="match status" value="1"/>
</dbReference>
<dbReference type="GO" id="GO:0070475">
    <property type="term" value="P:rRNA base methylation"/>
    <property type="evidence" value="ECO:0007669"/>
    <property type="project" value="TreeGrafter"/>
</dbReference>
<dbReference type="AlphaFoldDB" id="A0A6N6VGH1"/>